<dbReference type="GeneID" id="63818468"/>
<keyword evidence="2" id="KW-1185">Reference proteome</keyword>
<dbReference type="Proteomes" id="UP000076871">
    <property type="component" value="Unassembled WGS sequence"/>
</dbReference>
<reference evidence="1 2" key="1">
    <citation type="journal article" date="2016" name="Mol. Biol. Evol.">
        <title>Comparative Genomics of Early-Diverging Mushroom-Forming Fungi Provides Insights into the Origins of Lignocellulose Decay Capabilities.</title>
        <authorList>
            <person name="Nagy L.G."/>
            <person name="Riley R."/>
            <person name="Tritt A."/>
            <person name="Adam C."/>
            <person name="Daum C."/>
            <person name="Floudas D."/>
            <person name="Sun H."/>
            <person name="Yadav J.S."/>
            <person name="Pangilinan J."/>
            <person name="Larsson K.H."/>
            <person name="Matsuura K."/>
            <person name="Barry K."/>
            <person name="Labutti K."/>
            <person name="Kuo R."/>
            <person name="Ohm R.A."/>
            <person name="Bhattacharya S.S."/>
            <person name="Shirouzu T."/>
            <person name="Yoshinaga Y."/>
            <person name="Martin F.M."/>
            <person name="Grigoriev I.V."/>
            <person name="Hibbett D.S."/>
        </authorList>
    </citation>
    <scope>NUCLEOTIDE SEQUENCE [LARGE SCALE GENOMIC DNA]</scope>
    <source>
        <strain evidence="1 2">93-53</strain>
    </source>
</reference>
<dbReference type="RefSeq" id="XP_040769853.1">
    <property type="nucleotide sequence ID" value="XM_040901436.1"/>
</dbReference>
<accession>A0A165HUI7</accession>
<proteinExistence type="predicted"/>
<protein>
    <submittedName>
        <fullName evidence="1">Uncharacterized protein</fullName>
    </submittedName>
</protein>
<dbReference type="AlphaFoldDB" id="A0A165HUI7"/>
<gene>
    <name evidence="1" type="ORF">LAESUDRAFT_170871</name>
</gene>
<organism evidence="1 2">
    <name type="scientific">Laetiporus sulphureus 93-53</name>
    <dbReference type="NCBI Taxonomy" id="1314785"/>
    <lineage>
        <taxon>Eukaryota</taxon>
        <taxon>Fungi</taxon>
        <taxon>Dikarya</taxon>
        <taxon>Basidiomycota</taxon>
        <taxon>Agaricomycotina</taxon>
        <taxon>Agaricomycetes</taxon>
        <taxon>Polyporales</taxon>
        <taxon>Laetiporus</taxon>
    </lineage>
</organism>
<dbReference type="InParanoid" id="A0A165HUI7"/>
<dbReference type="EMBL" id="KV427606">
    <property type="protein sequence ID" value="KZT12205.1"/>
    <property type="molecule type" value="Genomic_DNA"/>
</dbReference>
<name>A0A165HUI7_9APHY</name>
<sequence length="228" mass="26455">MDLPHCACFTNIHVSYLLQTSNLLIEEVRARISSPIHDLPVWRCQAQVEPFRHERGTASPNGTVSMANARPASHHLRSDDPLPHFAFRILIRLLLADTDTDRYPDDGCWLTSCHRQVRFHPTRRHRLFHRLSLDVAWCAHFSIVSEQWLWRSCSLAVCDFSLLAFILPLLVCVRPEHARFLSRILYLASNTIPCCRHPMLSSRGRCLPTRLMDRWQIHAADLNFNVYP</sequence>
<evidence type="ECO:0000313" key="2">
    <source>
        <dbReference type="Proteomes" id="UP000076871"/>
    </source>
</evidence>
<evidence type="ECO:0000313" key="1">
    <source>
        <dbReference type="EMBL" id="KZT12205.1"/>
    </source>
</evidence>